<comment type="caution">
    <text evidence="1">The sequence shown here is derived from an EMBL/GenBank/DDBJ whole genome shotgun (WGS) entry which is preliminary data.</text>
</comment>
<accession>A0A7C6AAF6</accession>
<proteinExistence type="predicted"/>
<gene>
    <name evidence="1" type="ORF">ENW73_07490</name>
</gene>
<sequence length="84" mass="9919">MVRTALRRIQKWDKKLAGDVLSKRVRELKPMMFSQIEAEFPNLEKVETKVKTVIGNYAIPTWQNPAYLNFSREIYKLAKQFCGR</sequence>
<reference evidence="1" key="1">
    <citation type="journal article" date="2020" name="mSystems">
        <title>Genome- and Community-Level Interaction Insights into Carbon Utilization and Element Cycling Functions of Hydrothermarchaeota in Hydrothermal Sediment.</title>
        <authorList>
            <person name="Zhou Z."/>
            <person name="Liu Y."/>
            <person name="Xu W."/>
            <person name="Pan J."/>
            <person name="Luo Z.H."/>
            <person name="Li M."/>
        </authorList>
    </citation>
    <scope>NUCLEOTIDE SEQUENCE [LARGE SCALE GENOMIC DNA]</scope>
    <source>
        <strain evidence="1">SpSt-876</strain>
    </source>
</reference>
<evidence type="ECO:0000313" key="1">
    <source>
        <dbReference type="EMBL" id="HHS52689.1"/>
    </source>
</evidence>
<dbReference type="AlphaFoldDB" id="A0A7C6AAF6"/>
<dbReference type="EMBL" id="DTLI01000176">
    <property type="protein sequence ID" value="HHS52689.1"/>
    <property type="molecule type" value="Genomic_DNA"/>
</dbReference>
<protein>
    <submittedName>
        <fullName evidence="1">Uncharacterized protein</fullName>
    </submittedName>
</protein>
<organism evidence="1">
    <name type="scientific">candidate division WOR-3 bacterium</name>
    <dbReference type="NCBI Taxonomy" id="2052148"/>
    <lineage>
        <taxon>Bacteria</taxon>
        <taxon>Bacteria division WOR-3</taxon>
    </lineage>
</organism>
<name>A0A7C6AAF6_UNCW3</name>